<gene>
    <name evidence="1" type="ORF">DPEC_G00306050</name>
</gene>
<proteinExistence type="predicted"/>
<evidence type="ECO:0000313" key="1">
    <source>
        <dbReference type="EMBL" id="KAJ7989584.1"/>
    </source>
</evidence>
<sequence>MSRDTFAFSSAALNSLRVDQELQDREARQRTLAQMRAISRPPVSQPSRTPQRQQQGLQEVRVYEARCRDTTIHNTFMCGDMKGVYAVLKDPCMVNALMETVHEEMVWASELGMWTLSSKIKQTSALRLAASSGHSGCVEELLFRGAEVNADPGGSTAMHDACIGGHDDCARLLLAHGADPNLLSQDGCTPLHLCNTAQTFRCAELLVKGGAEVNAFTHETKLTPLHVAARRGLEDHVKLFLFHGADVSAKNREGETPLNAACGGAERPAEAGQYLRVVQMLLGAGADPCTAGRKNHTPLHNACSNCSPRITEILLQHGAKADVQNCAGYTPMDCLLQVVEDFPDQHPEVVARSLLSHGARAGNSMMLKLCLLSPATLEVLLNCYAVVPSCEDWMESIPPEILEAHQCFFDSVRKMTNQPRCLQHLCRCTLRQRLGKHIDSSISKLDIPVSLSEYLLLGNNGEIRSTPIHTEGPVTKYDLNTQQTRRTEMAVCALTMDVLGDEVTAAGGVFLLILALVVAWLSTHVADRGDHILGTILTVGAHASLIGLGGNDSYSGVPSSADNPEQQTTPPAQENKPEESEPGSERDGDGTGEGTAGAGVDLMLNIQGKKPQSYQLDDDDDEDDDDDDDKEDDYEEEEEKVQELSTAVSGTSITVRLKFLNDTEEVAVLSPQDTVGLLKSKYFSGRERRIKLIYQGQLLHDPKRTLLSLNISHNSVIHCHVSQVLQEDRPEDVAGAGAAGGIRASGLALSTSSLVVPVFVVMLAVVWYFRINYRQFFTAPATISLVGVTVFFSFLIFGMHSR</sequence>
<evidence type="ECO:0000313" key="2">
    <source>
        <dbReference type="Proteomes" id="UP001157502"/>
    </source>
</evidence>
<protein>
    <submittedName>
        <fullName evidence="1">Uncharacterized protein</fullName>
    </submittedName>
</protein>
<name>A0ACC2FDZ4_DALPE</name>
<reference evidence="1" key="1">
    <citation type="submission" date="2021-05" db="EMBL/GenBank/DDBJ databases">
        <authorList>
            <person name="Pan Q."/>
            <person name="Jouanno E."/>
            <person name="Zahm M."/>
            <person name="Klopp C."/>
            <person name="Cabau C."/>
            <person name="Louis A."/>
            <person name="Berthelot C."/>
            <person name="Parey E."/>
            <person name="Roest Crollius H."/>
            <person name="Montfort J."/>
            <person name="Robinson-Rechavi M."/>
            <person name="Bouchez O."/>
            <person name="Lampietro C."/>
            <person name="Lopez Roques C."/>
            <person name="Donnadieu C."/>
            <person name="Postlethwait J."/>
            <person name="Bobe J."/>
            <person name="Dillon D."/>
            <person name="Chandos A."/>
            <person name="von Hippel F."/>
            <person name="Guiguen Y."/>
        </authorList>
    </citation>
    <scope>NUCLEOTIDE SEQUENCE</scope>
    <source>
        <strain evidence="1">YG-Jan2019</strain>
    </source>
</reference>
<accession>A0ACC2FDZ4</accession>
<keyword evidence="2" id="KW-1185">Reference proteome</keyword>
<dbReference type="EMBL" id="CM055756">
    <property type="protein sequence ID" value="KAJ7989584.1"/>
    <property type="molecule type" value="Genomic_DNA"/>
</dbReference>
<comment type="caution">
    <text evidence="1">The sequence shown here is derived from an EMBL/GenBank/DDBJ whole genome shotgun (WGS) entry which is preliminary data.</text>
</comment>
<organism evidence="1 2">
    <name type="scientific">Dallia pectoralis</name>
    <name type="common">Alaska blackfish</name>
    <dbReference type="NCBI Taxonomy" id="75939"/>
    <lineage>
        <taxon>Eukaryota</taxon>
        <taxon>Metazoa</taxon>
        <taxon>Chordata</taxon>
        <taxon>Craniata</taxon>
        <taxon>Vertebrata</taxon>
        <taxon>Euteleostomi</taxon>
        <taxon>Actinopterygii</taxon>
        <taxon>Neopterygii</taxon>
        <taxon>Teleostei</taxon>
        <taxon>Protacanthopterygii</taxon>
        <taxon>Esociformes</taxon>
        <taxon>Umbridae</taxon>
        <taxon>Dallia</taxon>
    </lineage>
</organism>
<dbReference type="Proteomes" id="UP001157502">
    <property type="component" value="Chromosome 29"/>
</dbReference>